<sequence length="39" mass="4261">MFWRRGFSLGGTLIAHPSIDSAQVSFIPKAELLGLGYHS</sequence>
<dbReference type="EMBL" id="AE017285">
    <property type="protein sequence ID" value="AAS95300.1"/>
    <property type="molecule type" value="Genomic_DNA"/>
</dbReference>
<proteinExistence type="predicted"/>
<name>Q72DV9_NITV2</name>
<dbReference type="AlphaFoldDB" id="Q72DV9"/>
<evidence type="ECO:0000313" key="1">
    <source>
        <dbReference type="EMBL" id="AAS95300.1"/>
    </source>
</evidence>
<gene>
    <name evidence="1" type="ordered locus">DVU_0820</name>
</gene>
<reference evidence="1 2" key="1">
    <citation type="journal article" date="2004" name="Nat. Biotechnol.">
        <title>The genome sequence of the anaerobic, sulfate-reducing bacterium Desulfovibrio vulgaris Hildenborough.</title>
        <authorList>
            <person name="Heidelberg J.F."/>
            <person name="Seshadri R."/>
            <person name="Haveman S.A."/>
            <person name="Hemme C.L."/>
            <person name="Paulsen I.T."/>
            <person name="Kolonay J.F."/>
            <person name="Eisen J.A."/>
            <person name="Ward N."/>
            <person name="Methe B."/>
            <person name="Brinkac L.M."/>
            <person name="Daugherty S.C."/>
            <person name="Deboy R.T."/>
            <person name="Dodson R.J."/>
            <person name="Durkin A.S."/>
            <person name="Madupu R."/>
            <person name="Nelson W.C."/>
            <person name="Sullivan S.A."/>
            <person name="Fouts D."/>
            <person name="Haft D.H."/>
            <person name="Selengut J."/>
            <person name="Peterson J.D."/>
            <person name="Davidsen T.M."/>
            <person name="Zafar N."/>
            <person name="Zhou L."/>
            <person name="Radune D."/>
            <person name="Dimitrov G."/>
            <person name="Hance M."/>
            <person name="Tran K."/>
            <person name="Khouri H."/>
            <person name="Gill J."/>
            <person name="Utterback T.R."/>
            <person name="Feldblyum T.V."/>
            <person name="Wall J.D."/>
            <person name="Voordouw G."/>
            <person name="Fraser C.M."/>
        </authorList>
    </citation>
    <scope>NUCLEOTIDE SEQUENCE [LARGE SCALE GENOMIC DNA]</scope>
    <source>
        <strain evidence="2">ATCC 29579 / DSM 644 / NCIMB 8303 / VKM B-1760 / Hildenborough</strain>
    </source>
</reference>
<dbReference type="EnsemblBacteria" id="AAS95300">
    <property type="protein sequence ID" value="AAS95300"/>
    <property type="gene ID" value="DVU_0820"/>
</dbReference>
<accession>Q72DV9</accession>
<dbReference type="PaxDb" id="882-DVU_0820"/>
<dbReference type="HOGENOM" id="CLU_3308597_0_0_7"/>
<organism evidence="1 2">
    <name type="scientific">Nitratidesulfovibrio vulgaris (strain ATCC 29579 / DSM 644 / CCUG 34227 / NCIMB 8303 / VKM B-1760 / Hildenborough)</name>
    <name type="common">Desulfovibrio vulgaris</name>
    <dbReference type="NCBI Taxonomy" id="882"/>
    <lineage>
        <taxon>Bacteria</taxon>
        <taxon>Pseudomonadati</taxon>
        <taxon>Thermodesulfobacteriota</taxon>
        <taxon>Desulfovibrionia</taxon>
        <taxon>Desulfovibrionales</taxon>
        <taxon>Desulfovibrionaceae</taxon>
        <taxon>Nitratidesulfovibrio</taxon>
    </lineage>
</organism>
<protein>
    <submittedName>
        <fullName evidence="1">Uncharacterized protein</fullName>
    </submittedName>
</protein>
<dbReference type="Proteomes" id="UP000002194">
    <property type="component" value="Chromosome"/>
</dbReference>
<evidence type="ECO:0000313" key="2">
    <source>
        <dbReference type="Proteomes" id="UP000002194"/>
    </source>
</evidence>
<keyword evidence="2" id="KW-1185">Reference proteome</keyword>
<dbReference type="KEGG" id="dvu:DVU_0820"/>